<evidence type="ECO:0000313" key="2">
    <source>
        <dbReference type="EMBL" id="OQR89891.1"/>
    </source>
</evidence>
<name>A0A1V9YW03_ACHHY</name>
<evidence type="ECO:0000259" key="1">
    <source>
        <dbReference type="Pfam" id="PF23741"/>
    </source>
</evidence>
<dbReference type="InterPro" id="IPR055588">
    <property type="entry name" value="DUF7164"/>
</dbReference>
<gene>
    <name evidence="2" type="ORF">ACHHYP_05962</name>
</gene>
<accession>A0A1V9YW03</accession>
<comment type="caution">
    <text evidence="2">The sequence shown here is derived from an EMBL/GenBank/DDBJ whole genome shotgun (WGS) entry which is preliminary data.</text>
</comment>
<dbReference type="AlphaFoldDB" id="A0A1V9YW03"/>
<keyword evidence="3" id="KW-1185">Reference proteome</keyword>
<protein>
    <recommendedName>
        <fullName evidence="1">DUF7164 domain-containing protein</fullName>
    </recommendedName>
</protein>
<reference evidence="2 3" key="1">
    <citation type="journal article" date="2014" name="Genome Biol. Evol.">
        <title>The secreted proteins of Achlya hypogyna and Thraustotheca clavata identify the ancestral oomycete secretome and reveal gene acquisitions by horizontal gene transfer.</title>
        <authorList>
            <person name="Misner I."/>
            <person name="Blouin N."/>
            <person name="Leonard G."/>
            <person name="Richards T.A."/>
            <person name="Lane C.E."/>
        </authorList>
    </citation>
    <scope>NUCLEOTIDE SEQUENCE [LARGE SCALE GENOMIC DNA]</scope>
    <source>
        <strain evidence="2 3">ATCC 48635</strain>
    </source>
</reference>
<dbReference type="OrthoDB" id="330499at2759"/>
<dbReference type="Pfam" id="PF23741">
    <property type="entry name" value="DUF7164"/>
    <property type="match status" value="1"/>
</dbReference>
<feature type="domain" description="DUF7164" evidence="1">
    <location>
        <begin position="4"/>
        <end position="272"/>
    </location>
</feature>
<sequence>MAKYEPLNWRTDIVVFSDGNIPLLAELGCTDVVRANRSEPNRCIAVQNYAKLQNKNFTYAYADSVNVLAVDHPATDGYDYILRTDIDTFLTPAFATWKPDNFSVGLGGYCGTGTCERLARISRDLNLTEATVHNVGSTWYGSASVVKACAKLSIEVMMYLRDNEFTAEEKSPEYGIKGWPNWHYGVMTMYSGDIAINHCTREGGFEKRSDQLDFPSSSTESPMLHAHLHAWQNDKRFSKFVFHGPGYPGEILEELDLNVAADYAMYMALDSRPKVTQ</sequence>
<evidence type="ECO:0000313" key="3">
    <source>
        <dbReference type="Proteomes" id="UP000243579"/>
    </source>
</evidence>
<dbReference type="STRING" id="1202772.A0A1V9YW03"/>
<proteinExistence type="predicted"/>
<organism evidence="2 3">
    <name type="scientific">Achlya hypogyna</name>
    <name type="common">Oomycete</name>
    <name type="synonym">Protoachlya hypogyna</name>
    <dbReference type="NCBI Taxonomy" id="1202772"/>
    <lineage>
        <taxon>Eukaryota</taxon>
        <taxon>Sar</taxon>
        <taxon>Stramenopiles</taxon>
        <taxon>Oomycota</taxon>
        <taxon>Saprolegniomycetes</taxon>
        <taxon>Saprolegniales</taxon>
        <taxon>Achlyaceae</taxon>
        <taxon>Achlya</taxon>
    </lineage>
</organism>
<dbReference type="Proteomes" id="UP000243579">
    <property type="component" value="Unassembled WGS sequence"/>
</dbReference>
<dbReference type="EMBL" id="JNBR01000710">
    <property type="protein sequence ID" value="OQR89891.1"/>
    <property type="molecule type" value="Genomic_DNA"/>
</dbReference>